<keyword evidence="3" id="KW-0256">Endoplasmic reticulum</keyword>
<dbReference type="EMBL" id="FLRE01000185">
    <property type="protein sequence ID" value="SBT46779.1"/>
    <property type="molecule type" value="Genomic_DNA"/>
</dbReference>
<protein>
    <recommendedName>
        <fullName evidence="3">ER membrane protein complex subunit 2</fullName>
    </recommendedName>
</protein>
<gene>
    <name evidence="5" type="ORF">POVWA1_053360</name>
    <name evidence="6" type="ORF">POVWA2_052630</name>
</gene>
<evidence type="ECO:0000259" key="4">
    <source>
        <dbReference type="Pfam" id="PF22890"/>
    </source>
</evidence>
<evidence type="ECO:0000313" key="7">
    <source>
        <dbReference type="Proteomes" id="UP000078550"/>
    </source>
</evidence>
<name>A0A1A8ZSH7_PLAOA</name>
<dbReference type="InterPro" id="IPR039856">
    <property type="entry name" value="EMC2-like"/>
</dbReference>
<feature type="domain" description="EMC2 TPR-like" evidence="4">
    <location>
        <begin position="94"/>
        <end position="202"/>
    </location>
</feature>
<keyword evidence="3" id="KW-0472">Membrane</keyword>
<dbReference type="Proteomes" id="UP000078550">
    <property type="component" value="Unassembled WGS sequence"/>
</dbReference>
<dbReference type="Gene3D" id="1.25.40.10">
    <property type="entry name" value="Tetratricopeptide repeat domain"/>
    <property type="match status" value="1"/>
</dbReference>
<dbReference type="Proteomes" id="UP000078555">
    <property type="component" value="Unassembled WGS sequence"/>
</dbReference>
<reference evidence="6" key="3">
    <citation type="submission" date="2016-05" db="EMBL/GenBank/DDBJ databases">
        <authorList>
            <person name="Lavstsen T."/>
            <person name="Jespersen J.S."/>
        </authorList>
    </citation>
    <scope>NUCLEOTIDE SEQUENCE [LARGE SCALE GENOMIC DNA]</scope>
</reference>
<accession>A0A1A8ZSH7</accession>
<comment type="function">
    <text evidence="3">Part of the endoplasmic reticulum membrane protein complex (EMC) that enables the energy-independent insertion into endoplasmic reticulum membranes of newly synthesized membrane proteins.</text>
</comment>
<dbReference type="AlphaFoldDB" id="A0A1A8ZSH7"/>
<dbReference type="PANTHER" id="PTHR12760">
    <property type="entry name" value="TETRATRICOPEPTIDE REPEAT PROTEIN"/>
    <property type="match status" value="1"/>
</dbReference>
<dbReference type="Pfam" id="PF22890">
    <property type="entry name" value="TPR_EMC2"/>
    <property type="match status" value="1"/>
</dbReference>
<reference evidence="8" key="2">
    <citation type="submission" date="2016-05" db="EMBL/GenBank/DDBJ databases">
        <authorList>
            <person name="Naeem R."/>
        </authorList>
    </citation>
    <scope>NUCLEOTIDE SEQUENCE [LARGE SCALE GENOMIC DNA]</scope>
</reference>
<comment type="similarity">
    <text evidence="3">Belongs to the EMC2 family.</text>
</comment>
<proteinExistence type="inferred from homology"/>
<evidence type="ECO:0000256" key="2">
    <source>
        <dbReference type="ARBA" id="ARBA00022803"/>
    </source>
</evidence>
<dbReference type="EMBL" id="FLRD01000138">
    <property type="protein sequence ID" value="SBT46176.1"/>
    <property type="molecule type" value="Genomic_DNA"/>
</dbReference>
<dbReference type="GO" id="GO:0072546">
    <property type="term" value="C:EMC complex"/>
    <property type="evidence" value="ECO:0007669"/>
    <property type="project" value="UniProtKB-UniRule"/>
</dbReference>
<evidence type="ECO:0000256" key="3">
    <source>
        <dbReference type="RuleBase" id="RU367091"/>
    </source>
</evidence>
<dbReference type="InterPro" id="IPR011990">
    <property type="entry name" value="TPR-like_helical_dom_sf"/>
</dbReference>
<keyword evidence="8" id="KW-1185">Reference proteome</keyword>
<evidence type="ECO:0000313" key="8">
    <source>
        <dbReference type="Proteomes" id="UP000078555"/>
    </source>
</evidence>
<organism evidence="6 7">
    <name type="scientific">Plasmodium ovale wallikeri</name>
    <dbReference type="NCBI Taxonomy" id="864142"/>
    <lineage>
        <taxon>Eukaryota</taxon>
        <taxon>Sar</taxon>
        <taxon>Alveolata</taxon>
        <taxon>Apicomplexa</taxon>
        <taxon>Aconoidasida</taxon>
        <taxon>Haemosporida</taxon>
        <taxon>Plasmodiidae</taxon>
        <taxon>Plasmodium</taxon>
        <taxon>Plasmodium (Plasmodium)</taxon>
    </lineage>
</organism>
<evidence type="ECO:0000313" key="6">
    <source>
        <dbReference type="EMBL" id="SBT46779.1"/>
    </source>
</evidence>
<keyword evidence="2" id="KW-0802">TPR repeat</keyword>
<comment type="subcellular location">
    <subcellularLocation>
        <location evidence="3">Endoplasmic reticulum membrane</location>
        <topology evidence="3">Peripheral membrane protein</topology>
        <orientation evidence="3">Cytoplasmic side</orientation>
    </subcellularLocation>
</comment>
<comment type="subunit">
    <text evidence="3">Component of the ER membrane protein complex (EMC).</text>
</comment>
<sequence>MDEDKILLYKENDINSLEKHYYLSLDMNIQELILFYGIKLVKRNARRNSMYKWNLYESILKAAIELNLNDYVDMCFNKLKEHFGKLDGKKLNILKGMVYESKNKKREALDIYKNYLCKDPCDILIRARIINLKKVIEKDINKVIQLLNDHLKEFPVDIESWHELGEIYVVNCLFSYAIYCFEEILLHLPTNLYFILTCAELHYTINQLEISSKYFCLAIKIQNNNLRALWGIIILNLSRYLSRKPKLLNENVDIILTLHCIDRLCKLYNGMKVDLLFKNSILQYLYDVKEVLK</sequence>
<dbReference type="InterPro" id="IPR055217">
    <property type="entry name" value="TPR_EMC2"/>
</dbReference>
<reference evidence="7" key="1">
    <citation type="submission" date="2016-05" db="EMBL/GenBank/DDBJ databases">
        <authorList>
            <person name="Naeem Raeece"/>
        </authorList>
    </citation>
    <scope>NUCLEOTIDE SEQUENCE [LARGE SCALE GENOMIC DNA]</scope>
</reference>
<keyword evidence="1" id="KW-0677">Repeat</keyword>
<evidence type="ECO:0000313" key="5">
    <source>
        <dbReference type="EMBL" id="SBT46176.1"/>
    </source>
</evidence>
<evidence type="ECO:0000256" key="1">
    <source>
        <dbReference type="ARBA" id="ARBA00022737"/>
    </source>
</evidence>
<dbReference type="SUPFAM" id="SSF48452">
    <property type="entry name" value="TPR-like"/>
    <property type="match status" value="1"/>
</dbReference>